<dbReference type="Gene3D" id="3.40.50.1980">
    <property type="entry name" value="Nitrogenase molybdenum iron protein domain"/>
    <property type="match status" value="2"/>
</dbReference>
<dbReference type="CDD" id="cd01146">
    <property type="entry name" value="FhuD"/>
    <property type="match status" value="1"/>
</dbReference>
<dbReference type="RefSeq" id="WP_210155628.1">
    <property type="nucleotide sequence ID" value="NZ_JAFCNB010000005.1"/>
</dbReference>
<feature type="domain" description="Fe/B12 periplasmic-binding" evidence="6">
    <location>
        <begin position="65"/>
        <end position="322"/>
    </location>
</feature>
<evidence type="ECO:0000313" key="8">
    <source>
        <dbReference type="Proteomes" id="UP000674234"/>
    </source>
</evidence>
<dbReference type="PROSITE" id="PS51257">
    <property type="entry name" value="PROKAR_LIPOPROTEIN"/>
    <property type="match status" value="1"/>
</dbReference>
<protein>
    <submittedName>
        <fullName evidence="7">ABC transporter substrate-binding protein</fullName>
    </submittedName>
</protein>
<keyword evidence="3" id="KW-0813">Transport</keyword>
<dbReference type="PANTHER" id="PTHR30532:SF29">
    <property type="entry name" value="FE(3+) DICITRATE-BINDING PERIPLASMIC PROTEIN"/>
    <property type="match status" value="1"/>
</dbReference>
<evidence type="ECO:0000313" key="7">
    <source>
        <dbReference type="EMBL" id="MBP2704318.1"/>
    </source>
</evidence>
<comment type="caution">
    <text evidence="7">The sequence shown here is derived from an EMBL/GenBank/DDBJ whole genome shotgun (WGS) entry which is preliminary data.</text>
</comment>
<dbReference type="PANTHER" id="PTHR30532">
    <property type="entry name" value="IRON III DICITRATE-BINDING PERIPLASMIC PROTEIN"/>
    <property type="match status" value="1"/>
</dbReference>
<dbReference type="GO" id="GO:1901678">
    <property type="term" value="P:iron coordination entity transport"/>
    <property type="evidence" value="ECO:0007669"/>
    <property type="project" value="UniProtKB-ARBA"/>
</dbReference>
<feature type="signal peptide" evidence="5">
    <location>
        <begin position="1"/>
        <end position="30"/>
    </location>
</feature>
<evidence type="ECO:0000256" key="4">
    <source>
        <dbReference type="ARBA" id="ARBA00022729"/>
    </source>
</evidence>
<evidence type="ECO:0000256" key="1">
    <source>
        <dbReference type="ARBA" id="ARBA00004196"/>
    </source>
</evidence>
<accession>A0A940WGF5</accession>
<gene>
    <name evidence="7" type="ORF">JOL79_10890</name>
</gene>
<name>A0A940WGF5_9ACTN</name>
<evidence type="ECO:0000256" key="5">
    <source>
        <dbReference type="SAM" id="SignalP"/>
    </source>
</evidence>
<dbReference type="Pfam" id="PF01497">
    <property type="entry name" value="Peripla_BP_2"/>
    <property type="match status" value="1"/>
</dbReference>
<comment type="similarity">
    <text evidence="2">Belongs to the bacterial solute-binding protein 8 family.</text>
</comment>
<evidence type="ECO:0000256" key="2">
    <source>
        <dbReference type="ARBA" id="ARBA00008814"/>
    </source>
</evidence>
<sequence>MRRRRTGRHLRPWHALLGALALLLTAPMLAACSGGGSATDAPPPAGAHAVRHLLGTTEIGGKPRRVVALEYSFVQALDALGVSPVGIADDNAPDRVTQLLGKKIDYTSVGTRLEPNLELVSSLRPDLIIADSTRHAKIYKQLSAIAPTIVLNSWEGSYQDIKDAVVTIADALGDRAAGERVVQRHEKVMAGLAARIPKGERRTFMLVVSTPDSMTLHTSSSFTGSVFRTLGLTPAVTSDSPQESGAGLERVAAVNPGVLLVAVDGSGTAYDQWKDTPTWKGIAAVRDGQVHVVDRNQFSRFRGLRTAEVIAQTVLENVYRADG</sequence>
<dbReference type="EMBL" id="JAFCNB010000005">
    <property type="protein sequence ID" value="MBP2704318.1"/>
    <property type="molecule type" value="Genomic_DNA"/>
</dbReference>
<dbReference type="InterPro" id="IPR002491">
    <property type="entry name" value="ABC_transptr_periplasmic_BD"/>
</dbReference>
<keyword evidence="4 5" id="KW-0732">Signal</keyword>
<proteinExistence type="inferred from homology"/>
<dbReference type="GO" id="GO:0030288">
    <property type="term" value="C:outer membrane-bounded periplasmic space"/>
    <property type="evidence" value="ECO:0007669"/>
    <property type="project" value="TreeGrafter"/>
</dbReference>
<feature type="chain" id="PRO_5039194021" evidence="5">
    <location>
        <begin position="31"/>
        <end position="323"/>
    </location>
</feature>
<evidence type="ECO:0000259" key="6">
    <source>
        <dbReference type="PROSITE" id="PS50983"/>
    </source>
</evidence>
<dbReference type="Proteomes" id="UP000674234">
    <property type="component" value="Unassembled WGS sequence"/>
</dbReference>
<organism evidence="7 8">
    <name type="scientific">Microbispora oryzae</name>
    <dbReference type="NCBI Taxonomy" id="2806554"/>
    <lineage>
        <taxon>Bacteria</taxon>
        <taxon>Bacillati</taxon>
        <taxon>Actinomycetota</taxon>
        <taxon>Actinomycetes</taxon>
        <taxon>Streptosporangiales</taxon>
        <taxon>Streptosporangiaceae</taxon>
        <taxon>Microbispora</taxon>
    </lineage>
</organism>
<reference evidence="7" key="1">
    <citation type="submission" date="2021-02" db="EMBL/GenBank/DDBJ databases">
        <title>Draft genome sequence of Microbispora sp. RL4-1S isolated from rice leaves in Thailand.</title>
        <authorList>
            <person name="Muangham S."/>
            <person name="Duangmal K."/>
        </authorList>
    </citation>
    <scope>NUCLEOTIDE SEQUENCE</scope>
    <source>
        <strain evidence="7">RL4-1S</strain>
    </source>
</reference>
<evidence type="ECO:0000256" key="3">
    <source>
        <dbReference type="ARBA" id="ARBA00022448"/>
    </source>
</evidence>
<dbReference type="InterPro" id="IPR051313">
    <property type="entry name" value="Bact_iron-sidero_bind"/>
</dbReference>
<dbReference type="PROSITE" id="PS50983">
    <property type="entry name" value="FE_B12_PBP"/>
    <property type="match status" value="1"/>
</dbReference>
<dbReference type="SUPFAM" id="SSF53807">
    <property type="entry name" value="Helical backbone' metal receptor"/>
    <property type="match status" value="1"/>
</dbReference>
<dbReference type="AlphaFoldDB" id="A0A940WGF5"/>
<keyword evidence="8" id="KW-1185">Reference proteome</keyword>
<comment type="subcellular location">
    <subcellularLocation>
        <location evidence="1">Cell envelope</location>
    </subcellularLocation>
</comment>